<dbReference type="FunFam" id="2.60.40.10:FF:000491">
    <property type="entry name" value="Immunoglobulin superfamily, member 3"/>
    <property type="match status" value="1"/>
</dbReference>
<dbReference type="FunFam" id="2.60.40.10:FF:000191">
    <property type="entry name" value="Immunoglobulin superfamily member 3"/>
    <property type="match status" value="1"/>
</dbReference>
<comment type="caution">
    <text evidence="11">The sequence shown here is derived from an EMBL/GenBank/DDBJ whole genome shotgun (WGS) entry which is preliminary data.</text>
</comment>
<feature type="domain" description="Ig-like" evidence="10">
    <location>
        <begin position="89"/>
        <end position="193"/>
    </location>
</feature>
<proteinExistence type="predicted"/>
<evidence type="ECO:0000256" key="7">
    <source>
        <dbReference type="ARBA" id="ARBA00023157"/>
    </source>
</evidence>
<keyword evidence="3 9" id="KW-0732">Signal</keyword>
<evidence type="ECO:0000259" key="10">
    <source>
        <dbReference type="PROSITE" id="PS50835"/>
    </source>
</evidence>
<evidence type="ECO:0000313" key="12">
    <source>
        <dbReference type="Proteomes" id="UP001159641"/>
    </source>
</evidence>
<dbReference type="PANTHER" id="PTHR12207:SF25">
    <property type="entry name" value="IMMUNOGLOBULIN SUPERFAMILY MEMBER 2"/>
    <property type="match status" value="1"/>
</dbReference>
<dbReference type="InterPro" id="IPR036179">
    <property type="entry name" value="Ig-like_dom_sf"/>
</dbReference>
<dbReference type="InterPro" id="IPR007110">
    <property type="entry name" value="Ig-like_dom"/>
</dbReference>
<comment type="subcellular location">
    <subcellularLocation>
        <location evidence="1">Membrane</location>
        <topology evidence="1">Single-pass type I membrane protein</topology>
    </subcellularLocation>
</comment>
<accession>A0AB34H244</accession>
<keyword evidence="2" id="KW-0812">Transmembrane</keyword>
<dbReference type="Proteomes" id="UP001159641">
    <property type="component" value="Unassembled WGS sequence"/>
</dbReference>
<evidence type="ECO:0000256" key="5">
    <source>
        <dbReference type="ARBA" id="ARBA00022989"/>
    </source>
</evidence>
<keyword evidence="6" id="KW-0472">Membrane</keyword>
<dbReference type="CDD" id="cd00099">
    <property type="entry name" value="IgV"/>
    <property type="match status" value="1"/>
</dbReference>
<evidence type="ECO:0000256" key="4">
    <source>
        <dbReference type="ARBA" id="ARBA00022737"/>
    </source>
</evidence>
<evidence type="ECO:0000256" key="9">
    <source>
        <dbReference type="SAM" id="SignalP"/>
    </source>
</evidence>
<sequence length="389" mass="43688">MTLIILSLASSMSPLYSSSARRHAESCITPGRELQIFPTNRQEKAWHQEQCHKLCLSSNHFCEKSSMTAKLSTGQREVTVQKGPLFRAEGYPISIGCNVTGHRGPSEQHFQWSVYLPTAPTQEIQIISTKDATFSYAVYARRVQSREIYVEKVQGNSVFLHISKLQMKDSGEYECHTPNTDGKYYGSYSAKTNLIGKAYGWWKTNSKYVLYRCWVRAPSSSKEASLTGIQSITIIPLHPVIPDTLSAAMTSQTLSKEEGEPLELTCESSKATAQHTHLSVTWYLMQDGERSQASKIISLSKDFMLLPGPLYTERFAAGDVRLDKLGVTTFRLSIGRLRPSDQGQLFCEATEWIQDPDETWTSITKKQTDQTTLRVQPAGNYLLGKFINS</sequence>
<keyword evidence="7" id="KW-1015">Disulfide bond</keyword>
<dbReference type="AlphaFoldDB" id="A0AB34H244"/>
<dbReference type="GO" id="GO:0016020">
    <property type="term" value="C:membrane"/>
    <property type="evidence" value="ECO:0007669"/>
    <property type="project" value="UniProtKB-SubCell"/>
</dbReference>
<reference evidence="11 12" key="1">
    <citation type="submission" date="2022-11" db="EMBL/GenBank/DDBJ databases">
        <title>Whole genome sequence of Eschrichtius robustus ER-17-0199.</title>
        <authorList>
            <person name="Bruniche-Olsen A."/>
            <person name="Black A.N."/>
            <person name="Fields C.J."/>
            <person name="Walden K."/>
            <person name="Dewoody J.A."/>
        </authorList>
    </citation>
    <scope>NUCLEOTIDE SEQUENCE [LARGE SCALE GENOMIC DNA]</scope>
    <source>
        <strain evidence="11">ER-17-0199</strain>
        <tissue evidence="11">Blubber</tissue>
    </source>
</reference>
<dbReference type="EMBL" id="JAIQCJ010002042">
    <property type="protein sequence ID" value="KAJ8784759.1"/>
    <property type="molecule type" value="Genomic_DNA"/>
</dbReference>
<evidence type="ECO:0000313" key="11">
    <source>
        <dbReference type="EMBL" id="KAJ8784759.1"/>
    </source>
</evidence>
<dbReference type="InterPro" id="IPR051102">
    <property type="entry name" value="IgSF_V-set/TM_domain"/>
</dbReference>
<dbReference type="PANTHER" id="PTHR12207">
    <property type="entry name" value="V-SET AND TRANSMEMBRANE DOMAIN-CONTAINING PROTEIN"/>
    <property type="match status" value="1"/>
</dbReference>
<keyword evidence="4" id="KW-0677">Repeat</keyword>
<evidence type="ECO:0000256" key="6">
    <source>
        <dbReference type="ARBA" id="ARBA00023136"/>
    </source>
</evidence>
<feature type="domain" description="Ig-like" evidence="10">
    <location>
        <begin position="242"/>
        <end position="364"/>
    </location>
</feature>
<dbReference type="InterPro" id="IPR003599">
    <property type="entry name" value="Ig_sub"/>
</dbReference>
<dbReference type="SUPFAM" id="SSF48726">
    <property type="entry name" value="Immunoglobulin"/>
    <property type="match status" value="2"/>
</dbReference>
<name>A0AB34H244_ESCRO</name>
<keyword evidence="12" id="KW-1185">Reference proteome</keyword>
<dbReference type="InterPro" id="IPR013783">
    <property type="entry name" value="Ig-like_fold"/>
</dbReference>
<evidence type="ECO:0000256" key="3">
    <source>
        <dbReference type="ARBA" id="ARBA00022729"/>
    </source>
</evidence>
<keyword evidence="5" id="KW-1133">Transmembrane helix</keyword>
<keyword evidence="8" id="KW-0393">Immunoglobulin domain</keyword>
<dbReference type="InterPro" id="IPR013106">
    <property type="entry name" value="Ig_V-set"/>
</dbReference>
<evidence type="ECO:0000256" key="1">
    <source>
        <dbReference type="ARBA" id="ARBA00004479"/>
    </source>
</evidence>
<dbReference type="PROSITE" id="PS50835">
    <property type="entry name" value="IG_LIKE"/>
    <property type="match status" value="2"/>
</dbReference>
<feature type="chain" id="PRO_5044284249" description="Ig-like domain-containing protein" evidence="9">
    <location>
        <begin position="21"/>
        <end position="389"/>
    </location>
</feature>
<dbReference type="Pfam" id="PF07686">
    <property type="entry name" value="V-set"/>
    <property type="match status" value="2"/>
</dbReference>
<protein>
    <recommendedName>
        <fullName evidence="10">Ig-like domain-containing protein</fullName>
    </recommendedName>
</protein>
<evidence type="ECO:0000256" key="2">
    <source>
        <dbReference type="ARBA" id="ARBA00022692"/>
    </source>
</evidence>
<feature type="signal peptide" evidence="9">
    <location>
        <begin position="1"/>
        <end position="20"/>
    </location>
</feature>
<organism evidence="11 12">
    <name type="scientific">Eschrichtius robustus</name>
    <name type="common">California gray whale</name>
    <name type="synonym">Eschrichtius gibbosus</name>
    <dbReference type="NCBI Taxonomy" id="9764"/>
    <lineage>
        <taxon>Eukaryota</taxon>
        <taxon>Metazoa</taxon>
        <taxon>Chordata</taxon>
        <taxon>Craniata</taxon>
        <taxon>Vertebrata</taxon>
        <taxon>Euteleostomi</taxon>
        <taxon>Mammalia</taxon>
        <taxon>Eutheria</taxon>
        <taxon>Laurasiatheria</taxon>
        <taxon>Artiodactyla</taxon>
        <taxon>Whippomorpha</taxon>
        <taxon>Cetacea</taxon>
        <taxon>Mysticeti</taxon>
        <taxon>Eschrichtiidae</taxon>
        <taxon>Eschrichtius</taxon>
    </lineage>
</organism>
<evidence type="ECO:0000256" key="8">
    <source>
        <dbReference type="ARBA" id="ARBA00023319"/>
    </source>
</evidence>
<dbReference type="SMART" id="SM00409">
    <property type="entry name" value="IG"/>
    <property type="match status" value="2"/>
</dbReference>
<dbReference type="Gene3D" id="2.60.40.10">
    <property type="entry name" value="Immunoglobulins"/>
    <property type="match status" value="2"/>
</dbReference>
<gene>
    <name evidence="11" type="ORF">J1605_008110</name>
</gene>